<dbReference type="InterPro" id="IPR058852">
    <property type="entry name" value="HTH_77"/>
</dbReference>
<dbReference type="KEGG" id="samy:DB32_007317"/>
<dbReference type="Proteomes" id="UP000034883">
    <property type="component" value="Chromosome"/>
</dbReference>
<dbReference type="InterPro" id="IPR011990">
    <property type="entry name" value="TPR-like_helical_dom_sf"/>
</dbReference>
<dbReference type="GO" id="GO:0016887">
    <property type="term" value="F:ATP hydrolysis activity"/>
    <property type="evidence" value="ECO:0007669"/>
    <property type="project" value="InterPro"/>
</dbReference>
<dbReference type="EMBL" id="CP011125">
    <property type="protein sequence ID" value="AKF10168.1"/>
    <property type="molecule type" value="Genomic_DNA"/>
</dbReference>
<dbReference type="SMART" id="SM00382">
    <property type="entry name" value="AAA"/>
    <property type="match status" value="1"/>
</dbReference>
<dbReference type="PANTHER" id="PTHR47691:SF3">
    <property type="entry name" value="HTH-TYPE TRANSCRIPTIONAL REGULATOR RV0890C-RELATED"/>
    <property type="match status" value="1"/>
</dbReference>
<dbReference type="PANTHER" id="PTHR47691">
    <property type="entry name" value="REGULATOR-RELATED"/>
    <property type="match status" value="1"/>
</dbReference>
<dbReference type="Pfam" id="PF25872">
    <property type="entry name" value="HTH_77"/>
    <property type="match status" value="1"/>
</dbReference>
<dbReference type="OrthoDB" id="9812579at2"/>
<dbReference type="InterPro" id="IPR027417">
    <property type="entry name" value="P-loop_NTPase"/>
</dbReference>
<evidence type="ECO:0000313" key="2">
    <source>
        <dbReference type="EMBL" id="AKF10168.1"/>
    </source>
</evidence>
<dbReference type="AlphaFoldDB" id="A0A0F6W8G8"/>
<dbReference type="RefSeq" id="WP_053237152.1">
    <property type="nucleotide sequence ID" value="NZ_CP011125.1"/>
</dbReference>
<proteinExistence type="predicted"/>
<accession>A0A0F6W8G8</accession>
<dbReference type="SUPFAM" id="SSF48452">
    <property type="entry name" value="TPR-like"/>
    <property type="match status" value="2"/>
</dbReference>
<dbReference type="Gene3D" id="3.40.50.300">
    <property type="entry name" value="P-loop containing nucleotide triphosphate hydrolases"/>
    <property type="match status" value="1"/>
</dbReference>
<keyword evidence="3" id="KW-1185">Reference proteome</keyword>
<dbReference type="InterPro" id="IPR049945">
    <property type="entry name" value="AAA_22"/>
</dbReference>
<feature type="domain" description="AAA+ ATPase" evidence="1">
    <location>
        <begin position="36"/>
        <end position="249"/>
    </location>
</feature>
<dbReference type="SUPFAM" id="SSF52540">
    <property type="entry name" value="P-loop containing nucleoside triphosphate hydrolases"/>
    <property type="match status" value="1"/>
</dbReference>
<organism evidence="2 3">
    <name type="scientific">Sandaracinus amylolyticus</name>
    <dbReference type="NCBI Taxonomy" id="927083"/>
    <lineage>
        <taxon>Bacteria</taxon>
        <taxon>Pseudomonadati</taxon>
        <taxon>Myxococcota</taxon>
        <taxon>Polyangia</taxon>
        <taxon>Polyangiales</taxon>
        <taxon>Sandaracinaceae</taxon>
        <taxon>Sandaracinus</taxon>
    </lineage>
</organism>
<name>A0A0F6W8G8_9BACT</name>
<protein>
    <submittedName>
        <fullName evidence="2">Signal transduction response regulator / Disease resistance protein</fullName>
    </submittedName>
</protein>
<reference evidence="2 3" key="1">
    <citation type="submission" date="2015-03" db="EMBL/GenBank/DDBJ databases">
        <title>Genome assembly of Sandaracinus amylolyticus DSM 53668.</title>
        <authorList>
            <person name="Sharma G."/>
            <person name="Subramanian S."/>
        </authorList>
    </citation>
    <scope>NUCLEOTIDE SEQUENCE [LARGE SCALE GENOMIC DNA]</scope>
    <source>
        <strain evidence="2 3">DSM 53668</strain>
    </source>
</reference>
<evidence type="ECO:0000259" key="1">
    <source>
        <dbReference type="SMART" id="SM00382"/>
    </source>
</evidence>
<sequence>MREGEPTRQIPTIPPASEPLIGRDADVRAVRAALARGRVVSIVGPPGVGKTRLAREVAAAWPERVVRVDAERARIECDLAQAFRIGLDIDEPTGDRDDDIEAIARALAHHGPCLVLVDGLEHVIEPAAESLPRMLQAAPEARFLVASRARLRVEMEHVHELQPLSTEPRRDGEPSDAARLFLTIARRERAELTDDAHAFAEVDAIVRQLEGLPLAIELCAARARTFGIDDLSRGLARRLDVLADVRRDLPARSATVRGALDESWSLLRPAEQSALAQLSVLEGAFSRETAEAIVDLGEIRTGTVLGALSQLVEWSLVRAWRSRADGSQRFRVPALVRAYAREKLDELALAPRAEARHRAFFAAGARRAAAALHERDGLDAARWLRRERDELVRIADDAEADVGAAVDVTLALVALAELVGGARSVLDRLERVIVHVPEGDPRHDELLLGRGRLRALAHATQRQAANDLAIAHERLRAAGRRRLEGLARATQAAVMWRMAETEACALYARDALSIARATGDAALEATSLRLLGGMSLNSGRTADALPLFEEALAIQETHGDRLSIGVTLDRVAAAYHGLGRRDEARRRWTEALESHRRAGHRRWEAFTLSYLGELAIEEGDLPGARALLADAERTAREAGDPAAEVAVAVQRALASLAEGAIDAARATIEGALVLARGTGQRPMESLAIGYRGAIRLEQGELEAAHADLARAESFFADHPGIGLVFSGWLAALEAERDRVDESDAKFAQVEARLAGVTDPRPRVALAVQRGFLDLAIARRGSDTGEFTSTQRRSIATARGRVAQLQGRDDVPVEARAAARRLASAIARAERGAVLEVGAGGRWFRTPGGERVELEHRRALPAILAALARARVETPDVPVAPSRLIEAGWPGERILDRAAAIRLRVAINGLRKAGLRELLITRGGAYLISADVPVVTHE</sequence>
<dbReference type="InterPro" id="IPR003593">
    <property type="entry name" value="AAA+_ATPase"/>
</dbReference>
<gene>
    <name evidence="2" type="ORF">DB32_007317</name>
</gene>
<evidence type="ECO:0000313" key="3">
    <source>
        <dbReference type="Proteomes" id="UP000034883"/>
    </source>
</evidence>
<dbReference type="Pfam" id="PF13401">
    <property type="entry name" value="AAA_22"/>
    <property type="match status" value="1"/>
</dbReference>
<dbReference type="STRING" id="927083.DB32_007317"/>
<dbReference type="Gene3D" id="1.25.40.10">
    <property type="entry name" value="Tetratricopeptide repeat domain"/>
    <property type="match status" value="1"/>
</dbReference>